<keyword evidence="8" id="KW-1185">Reference proteome</keyword>
<proteinExistence type="inferred from homology"/>
<comment type="similarity">
    <text evidence="1">Belongs to the peptidase S28 family.</text>
</comment>
<name>A0A7M5XF20_9CNID</name>
<evidence type="ECO:0000313" key="7">
    <source>
        <dbReference type="EnsemblMetazoa" id="CLYHEMP022266.1"/>
    </source>
</evidence>
<keyword evidence="5" id="KW-0325">Glycoprotein</keyword>
<dbReference type="EnsemblMetazoa" id="CLYHEMT022266.1">
    <property type="protein sequence ID" value="CLYHEMP022266.1"/>
    <property type="gene ID" value="CLYHEMG022266"/>
</dbReference>
<organism evidence="7 8">
    <name type="scientific">Clytia hemisphaerica</name>
    <dbReference type="NCBI Taxonomy" id="252671"/>
    <lineage>
        <taxon>Eukaryota</taxon>
        <taxon>Metazoa</taxon>
        <taxon>Cnidaria</taxon>
        <taxon>Hydrozoa</taxon>
        <taxon>Hydroidolina</taxon>
        <taxon>Leptothecata</taxon>
        <taxon>Obeliida</taxon>
        <taxon>Clytiidae</taxon>
        <taxon>Clytia</taxon>
    </lineage>
</organism>
<dbReference type="Pfam" id="PF05577">
    <property type="entry name" value="Peptidase_S28"/>
    <property type="match status" value="1"/>
</dbReference>
<evidence type="ECO:0000256" key="4">
    <source>
        <dbReference type="ARBA" id="ARBA00022801"/>
    </source>
</evidence>
<dbReference type="GO" id="GO:0006508">
    <property type="term" value="P:proteolysis"/>
    <property type="evidence" value="ECO:0007669"/>
    <property type="project" value="UniProtKB-KW"/>
</dbReference>
<keyword evidence="6" id="KW-0812">Transmembrane</keyword>
<dbReference type="OrthoDB" id="2130629at2759"/>
<dbReference type="InterPro" id="IPR008758">
    <property type="entry name" value="Peptidase_S28"/>
</dbReference>
<keyword evidence="6" id="KW-1133">Transmembrane helix</keyword>
<protein>
    <submittedName>
        <fullName evidence="7">Uncharacterized protein</fullName>
    </submittedName>
</protein>
<dbReference type="Gene3D" id="3.40.50.1820">
    <property type="entry name" value="alpha/beta hydrolase"/>
    <property type="match status" value="1"/>
</dbReference>
<dbReference type="SUPFAM" id="SSF53474">
    <property type="entry name" value="alpha/beta-Hydrolases"/>
    <property type="match status" value="1"/>
</dbReference>
<dbReference type="GO" id="GO:0070008">
    <property type="term" value="F:serine-type exopeptidase activity"/>
    <property type="evidence" value="ECO:0007669"/>
    <property type="project" value="InterPro"/>
</dbReference>
<accession>A0A7M5XF20</accession>
<keyword evidence="4" id="KW-0378">Hydrolase</keyword>
<dbReference type="Proteomes" id="UP000594262">
    <property type="component" value="Unplaced"/>
</dbReference>
<dbReference type="PANTHER" id="PTHR11010">
    <property type="entry name" value="PROTEASE S28 PRO-X CARBOXYPEPTIDASE-RELATED"/>
    <property type="match status" value="1"/>
</dbReference>
<evidence type="ECO:0000256" key="6">
    <source>
        <dbReference type="SAM" id="Phobius"/>
    </source>
</evidence>
<dbReference type="GO" id="GO:0008239">
    <property type="term" value="F:dipeptidyl-peptidase activity"/>
    <property type="evidence" value="ECO:0007669"/>
    <property type="project" value="TreeGrafter"/>
</dbReference>
<evidence type="ECO:0000256" key="2">
    <source>
        <dbReference type="ARBA" id="ARBA00022670"/>
    </source>
</evidence>
<evidence type="ECO:0000256" key="5">
    <source>
        <dbReference type="ARBA" id="ARBA00023180"/>
    </source>
</evidence>
<dbReference type="InterPro" id="IPR029058">
    <property type="entry name" value="AB_hydrolase_fold"/>
</dbReference>
<keyword evidence="6" id="KW-0472">Membrane</keyword>
<sequence length="510" mass="56327">MAVIAATCSAAINGHPHPRSSACCLCCIIIIGNMKIIFLFVCIGLALAYPHPLKSEPYQTKYIGQFIDHFNFLGSAGPNGRYQQRYLISDAYFDGKGPILFYTGNEGDITNFWDNTGFVFALAKRFKGLILFGEHRYYGKSLPFGDQSFKGDNIGFLTTEQALADFAYLVKQVKKDHSAQNNTVFAFGGSYGGMLTAYMRYKYPDIIDGGVASSAPFMTVAGNRPRSEFWEAVTNTFHKADSTCPTSVQQGFSALIKLFDSGDVGKQVIQSTFNLCPEQMKNPNLKNNVLLWARNAFTLLAMVDYPYPADFMAKLPGHPVNVACSYIKGANKLSGLANITSLLYGPDAKCHDTFTEYVYCADPTGCGTGPDAPPWDYQACTELALPGSSTNETDMFPPLQFTLEMRQHYCAGKFGLGMSRNDWYGTHYFGTLDEIKHASRLIFPNGDLDPWMPGGVLEDLSDDLIAIVIEGGAHHLDLREANDADPQSVIDAREKIATILQNWMEHPEKK</sequence>
<dbReference type="AlphaFoldDB" id="A0A7M5XF20"/>
<keyword evidence="3" id="KW-0732">Signal</keyword>
<evidence type="ECO:0000256" key="1">
    <source>
        <dbReference type="ARBA" id="ARBA00011079"/>
    </source>
</evidence>
<dbReference type="InterPro" id="IPR042269">
    <property type="entry name" value="Ser_carbopepase_S28_SKS"/>
</dbReference>
<dbReference type="PANTHER" id="PTHR11010:SF107">
    <property type="entry name" value="DIPEPTIDYL PEPTIDASE 2"/>
    <property type="match status" value="1"/>
</dbReference>
<evidence type="ECO:0000256" key="3">
    <source>
        <dbReference type="ARBA" id="ARBA00022729"/>
    </source>
</evidence>
<feature type="transmembrane region" description="Helical" evidence="6">
    <location>
        <begin position="22"/>
        <end position="49"/>
    </location>
</feature>
<dbReference type="Gene3D" id="1.20.120.980">
    <property type="entry name" value="Serine carboxypeptidase S28, SKS domain"/>
    <property type="match status" value="1"/>
</dbReference>
<keyword evidence="2" id="KW-0645">Protease</keyword>
<reference evidence="7" key="1">
    <citation type="submission" date="2021-01" db="UniProtKB">
        <authorList>
            <consortium name="EnsemblMetazoa"/>
        </authorList>
    </citation>
    <scope>IDENTIFICATION</scope>
</reference>
<evidence type="ECO:0000313" key="8">
    <source>
        <dbReference type="Proteomes" id="UP000594262"/>
    </source>
</evidence>